<dbReference type="InterPro" id="IPR042099">
    <property type="entry name" value="ANL_N_sf"/>
</dbReference>
<proteinExistence type="inferred from homology"/>
<comment type="catalytic activity">
    <reaction evidence="3">
        <text>3-(methylsulfanyl)propanoate + ATP + CoA = 3-(methylsulfanyl)propanoyl-CoA + AMP + diphosphate</text>
        <dbReference type="Rhea" id="RHEA:43052"/>
        <dbReference type="ChEBI" id="CHEBI:30616"/>
        <dbReference type="ChEBI" id="CHEBI:33019"/>
        <dbReference type="ChEBI" id="CHEBI:49016"/>
        <dbReference type="ChEBI" id="CHEBI:57287"/>
        <dbReference type="ChEBI" id="CHEBI:82815"/>
        <dbReference type="ChEBI" id="CHEBI:456215"/>
        <dbReference type="EC" id="6.2.1.44"/>
    </reaction>
    <physiologicalReaction direction="left-to-right" evidence="3">
        <dbReference type="Rhea" id="RHEA:43053"/>
    </physiologicalReaction>
</comment>
<reference evidence="8 9" key="1">
    <citation type="submission" date="2016-08" db="EMBL/GenBank/DDBJ databases">
        <authorList>
            <person name="Seilhamer J.J."/>
        </authorList>
    </citation>
    <scope>NUCLEOTIDE SEQUENCE [LARGE SCALE GENOMIC DNA]</scope>
    <source>
        <strain evidence="8 9">CCBAU 10071</strain>
    </source>
</reference>
<evidence type="ECO:0000313" key="8">
    <source>
        <dbReference type="EMBL" id="SCB27958.1"/>
    </source>
</evidence>
<keyword evidence="2" id="KW-0436">Ligase</keyword>
<dbReference type="PANTHER" id="PTHR43767:SF1">
    <property type="entry name" value="NONRIBOSOMAL PEPTIDE SYNTHASE PES1 (EUROFUNG)-RELATED"/>
    <property type="match status" value="1"/>
</dbReference>
<dbReference type="CDD" id="cd17631">
    <property type="entry name" value="FACL_FadD13-like"/>
    <property type="match status" value="1"/>
</dbReference>
<feature type="domain" description="AMP-dependent synthetase/ligase" evidence="6">
    <location>
        <begin position="27"/>
        <end position="382"/>
    </location>
</feature>
<evidence type="ECO:0000256" key="5">
    <source>
        <dbReference type="ARBA" id="ARBA00067668"/>
    </source>
</evidence>
<name>A0A1C3VJT7_9BRAD</name>
<protein>
    <recommendedName>
        <fullName evidence="5">3-methylmercaptopropionyl-CoA ligase</fullName>
        <ecNumber evidence="4">6.2.1.44</ecNumber>
    </recommendedName>
</protein>
<dbReference type="Pfam" id="PF13193">
    <property type="entry name" value="AMP-binding_C"/>
    <property type="match status" value="1"/>
</dbReference>
<dbReference type="FunFam" id="3.30.300.30:FF:000008">
    <property type="entry name" value="2,3-dihydroxybenzoate-AMP ligase"/>
    <property type="match status" value="1"/>
</dbReference>
<dbReference type="RefSeq" id="WP_074447928.1">
    <property type="nucleotide sequence ID" value="NZ_FMAE01000004.1"/>
</dbReference>
<dbReference type="SUPFAM" id="SSF56801">
    <property type="entry name" value="Acetyl-CoA synthetase-like"/>
    <property type="match status" value="1"/>
</dbReference>
<evidence type="ECO:0000256" key="2">
    <source>
        <dbReference type="ARBA" id="ARBA00022598"/>
    </source>
</evidence>
<dbReference type="NCBIfam" id="NF004837">
    <property type="entry name" value="PRK06187.1"/>
    <property type="match status" value="1"/>
</dbReference>
<dbReference type="InterPro" id="IPR025110">
    <property type="entry name" value="AMP-bd_C"/>
</dbReference>
<evidence type="ECO:0000313" key="9">
    <source>
        <dbReference type="Proteomes" id="UP000183174"/>
    </source>
</evidence>
<dbReference type="AlphaFoldDB" id="A0A1C3VJT7"/>
<comment type="similarity">
    <text evidence="1">Belongs to the ATP-dependent AMP-binding enzyme family.</text>
</comment>
<evidence type="ECO:0000256" key="3">
    <source>
        <dbReference type="ARBA" id="ARBA00051915"/>
    </source>
</evidence>
<dbReference type="PANTHER" id="PTHR43767">
    <property type="entry name" value="LONG-CHAIN-FATTY-ACID--COA LIGASE"/>
    <property type="match status" value="1"/>
</dbReference>
<dbReference type="Pfam" id="PF00501">
    <property type="entry name" value="AMP-binding"/>
    <property type="match status" value="1"/>
</dbReference>
<dbReference type="GO" id="GO:0016878">
    <property type="term" value="F:acid-thiol ligase activity"/>
    <property type="evidence" value="ECO:0007669"/>
    <property type="project" value="UniProtKB-ARBA"/>
</dbReference>
<feature type="domain" description="AMP-binding enzyme C-terminal" evidence="7">
    <location>
        <begin position="432"/>
        <end position="507"/>
    </location>
</feature>
<evidence type="ECO:0000256" key="4">
    <source>
        <dbReference type="ARBA" id="ARBA00066616"/>
    </source>
</evidence>
<dbReference type="EC" id="6.2.1.44" evidence="4"/>
<evidence type="ECO:0000259" key="6">
    <source>
        <dbReference type="Pfam" id="PF00501"/>
    </source>
</evidence>
<dbReference type="Gene3D" id="3.30.300.30">
    <property type="match status" value="1"/>
</dbReference>
<dbReference type="InterPro" id="IPR045851">
    <property type="entry name" value="AMP-bd_C_sf"/>
</dbReference>
<dbReference type="EMBL" id="FMAE01000004">
    <property type="protein sequence ID" value="SCB27958.1"/>
    <property type="molecule type" value="Genomic_DNA"/>
</dbReference>
<dbReference type="InterPro" id="IPR000873">
    <property type="entry name" value="AMP-dep_synth/lig_dom"/>
</dbReference>
<evidence type="ECO:0000256" key="1">
    <source>
        <dbReference type="ARBA" id="ARBA00006432"/>
    </source>
</evidence>
<sequence length="526" mass="57446">MNQISKRENEQIVTTLKTLADVPRFHAAASGAAVAISFEGRSTTYADLQEASSRVANGLRLMGVAPGDRVAVLDKNVDRFFEIWLGAAKCNAVIVPVNARLAPPEVAYIVKDSSAKVLFIGEIFALLIEQVRGELQNLKAVIVINEHYEAWRNGQDWSDAVTSGAPDDVCMQLYTSGTTGHPKGVQLTNRNILSGMSDTLTAWGHWSSHDVALVAMPLFHIAGCGVGMLSLIAGLRIVLVREFVPQHVISLIEEERITVSFMVPAMIKFILENKGIADADVSSIRCIVYGASPIPLALLQSALSRFKATSFIQIYGLTETTGGITVLSAEDHRCPDGAHMKSCGRPIAGVELRIEGADGNAVSPGEVGEILCRTVKNMKGYWNRDAETARTLRDGWLRTGDAGYIDADGYLFIHDRVKDMIVSGGENIYPAEVENAIFGHPAVADVAVIGVPDERWGEAVKAVIVLKPGQQEDSVEILNYARERIAGYKVPKSIDYAETLPRNSTGKILKRELRERYWKGYERQVN</sequence>
<dbReference type="InterPro" id="IPR050237">
    <property type="entry name" value="ATP-dep_AMP-bd_enzyme"/>
</dbReference>
<accession>A0A1C3VJT7</accession>
<evidence type="ECO:0000259" key="7">
    <source>
        <dbReference type="Pfam" id="PF13193"/>
    </source>
</evidence>
<dbReference type="Proteomes" id="UP000183174">
    <property type="component" value="Unassembled WGS sequence"/>
</dbReference>
<gene>
    <name evidence="8" type="ORF">GA0061099_100496</name>
</gene>
<organism evidence="8 9">
    <name type="scientific">Bradyrhizobium yuanmingense</name>
    <dbReference type="NCBI Taxonomy" id="108015"/>
    <lineage>
        <taxon>Bacteria</taxon>
        <taxon>Pseudomonadati</taxon>
        <taxon>Pseudomonadota</taxon>
        <taxon>Alphaproteobacteria</taxon>
        <taxon>Hyphomicrobiales</taxon>
        <taxon>Nitrobacteraceae</taxon>
        <taxon>Bradyrhizobium</taxon>
    </lineage>
</organism>
<dbReference type="Gene3D" id="3.40.50.12780">
    <property type="entry name" value="N-terminal domain of ligase-like"/>
    <property type="match status" value="1"/>
</dbReference>